<proteinExistence type="predicted"/>
<evidence type="ECO:0000313" key="2">
    <source>
        <dbReference type="EMBL" id="ELY45001.1"/>
    </source>
</evidence>
<dbReference type="PATRIC" id="fig|1230460.4.peg.1752"/>
<keyword evidence="1" id="KW-0472">Membrane</keyword>
<evidence type="ECO:0008006" key="4">
    <source>
        <dbReference type="Google" id="ProtNLM"/>
    </source>
</evidence>
<accession>L9W6Y4</accession>
<protein>
    <recommendedName>
        <fullName evidence="4">GtrA family protein</fullName>
    </recommendedName>
</protein>
<evidence type="ECO:0000313" key="3">
    <source>
        <dbReference type="Proteomes" id="UP000011661"/>
    </source>
</evidence>
<dbReference type="EMBL" id="AOHX01000037">
    <property type="protein sequence ID" value="ELY45001.1"/>
    <property type="molecule type" value="Genomic_DNA"/>
</dbReference>
<comment type="caution">
    <text evidence="2">The sequence shown here is derived from an EMBL/GenBank/DDBJ whole genome shotgun (WGS) entry which is preliminary data.</text>
</comment>
<dbReference type="eggNOG" id="arCOG10785">
    <property type="taxonomic scope" value="Archaea"/>
</dbReference>
<organism evidence="2 3">
    <name type="scientific">Natronorubrum sulfidifaciens JCM 14089</name>
    <dbReference type="NCBI Taxonomy" id="1230460"/>
    <lineage>
        <taxon>Archaea</taxon>
        <taxon>Methanobacteriati</taxon>
        <taxon>Methanobacteriota</taxon>
        <taxon>Stenosarchaea group</taxon>
        <taxon>Halobacteria</taxon>
        <taxon>Halobacteriales</taxon>
        <taxon>Natrialbaceae</taxon>
        <taxon>Natronorubrum</taxon>
    </lineage>
</organism>
<dbReference type="AlphaFoldDB" id="L9W6Y4"/>
<sequence length="119" mass="13266">MVLVANAFNMAVLRPAGVPEEYHVITVITSMAPVLIYIGVWYDEDRQPYWEQSREHIVGDLVFVIIGAAVGSAIALVAIIDVGLPQFLQDIAAMAVGFMLSWGLFWWRNPTLYGREASR</sequence>
<feature type="transmembrane region" description="Helical" evidence="1">
    <location>
        <begin position="22"/>
        <end position="40"/>
    </location>
</feature>
<dbReference type="Proteomes" id="UP000011661">
    <property type="component" value="Unassembled WGS sequence"/>
</dbReference>
<feature type="transmembrane region" description="Helical" evidence="1">
    <location>
        <begin position="86"/>
        <end position="107"/>
    </location>
</feature>
<name>L9W6Y4_9EURY</name>
<gene>
    <name evidence="2" type="ORF">C495_08670</name>
</gene>
<feature type="transmembrane region" description="Helical" evidence="1">
    <location>
        <begin position="61"/>
        <end position="80"/>
    </location>
</feature>
<keyword evidence="3" id="KW-1185">Reference proteome</keyword>
<keyword evidence="1" id="KW-0812">Transmembrane</keyword>
<reference evidence="2 3" key="1">
    <citation type="journal article" date="2014" name="PLoS Genet.">
        <title>Phylogenetically driven sequencing of extremely halophilic archaea reveals strategies for static and dynamic osmo-response.</title>
        <authorList>
            <person name="Becker E.A."/>
            <person name="Seitzer P.M."/>
            <person name="Tritt A."/>
            <person name="Larsen D."/>
            <person name="Krusor M."/>
            <person name="Yao A.I."/>
            <person name="Wu D."/>
            <person name="Madern D."/>
            <person name="Eisen J.A."/>
            <person name="Darling A.E."/>
            <person name="Facciotti M.T."/>
        </authorList>
    </citation>
    <scope>NUCLEOTIDE SEQUENCE [LARGE SCALE GENOMIC DNA]</scope>
    <source>
        <strain evidence="2 3">JCM 14089</strain>
    </source>
</reference>
<keyword evidence="1" id="KW-1133">Transmembrane helix</keyword>
<evidence type="ECO:0000256" key="1">
    <source>
        <dbReference type="SAM" id="Phobius"/>
    </source>
</evidence>